<name>A0A3D8VRB1_9BACI</name>
<comment type="caution">
    <text evidence="2">The sequence shown here is derived from an EMBL/GenBank/DDBJ whole genome shotgun (WGS) entry which is preliminary data.</text>
</comment>
<evidence type="ECO:0000313" key="3">
    <source>
        <dbReference type="Proteomes" id="UP000257032"/>
    </source>
</evidence>
<feature type="non-terminal residue" evidence="2">
    <location>
        <position position="41"/>
    </location>
</feature>
<accession>A0A3D8VRB1</accession>
<feature type="non-terminal residue" evidence="2">
    <location>
        <position position="1"/>
    </location>
</feature>
<protein>
    <submittedName>
        <fullName evidence="2">Uncharacterized protein</fullName>
    </submittedName>
</protein>
<sequence length="41" mass="4555">SIEGAALATLITYILIVVINNRMIRRLVVVPVFPAHLLKIL</sequence>
<keyword evidence="1" id="KW-1133">Transmembrane helix</keyword>
<keyword evidence="1" id="KW-0472">Membrane</keyword>
<keyword evidence="1" id="KW-0812">Transmembrane</keyword>
<dbReference type="Proteomes" id="UP000257032">
    <property type="component" value="Unassembled WGS sequence"/>
</dbReference>
<evidence type="ECO:0000313" key="2">
    <source>
        <dbReference type="EMBL" id="RDY71765.1"/>
    </source>
</evidence>
<gene>
    <name evidence="2" type="ORF">DXT76_06920</name>
</gene>
<dbReference type="AlphaFoldDB" id="A0A3D8VRB1"/>
<proteinExistence type="predicted"/>
<feature type="transmembrane region" description="Helical" evidence="1">
    <location>
        <begin position="6"/>
        <end position="24"/>
    </location>
</feature>
<organism evidence="2 3">
    <name type="scientific">Halobacillus trueperi</name>
    <dbReference type="NCBI Taxonomy" id="156205"/>
    <lineage>
        <taxon>Bacteria</taxon>
        <taxon>Bacillati</taxon>
        <taxon>Bacillota</taxon>
        <taxon>Bacilli</taxon>
        <taxon>Bacillales</taxon>
        <taxon>Bacillaceae</taxon>
        <taxon>Halobacillus</taxon>
    </lineage>
</organism>
<dbReference type="EMBL" id="QTLC01000028">
    <property type="protein sequence ID" value="RDY71765.1"/>
    <property type="molecule type" value="Genomic_DNA"/>
</dbReference>
<evidence type="ECO:0000256" key="1">
    <source>
        <dbReference type="SAM" id="Phobius"/>
    </source>
</evidence>
<reference evidence="2 3" key="1">
    <citation type="submission" date="2018-08" db="EMBL/GenBank/DDBJ databases">
        <title>Genome sequence of strict halophilic Halobacillus trueperi SS1 isolated from Lunsu, a salty water body of North West Himalayas.</title>
        <authorList>
            <person name="Gupta S."/>
            <person name="Sharma P."/>
            <person name="Dev K."/>
            <person name="Baumler D."/>
            <person name="Sourirajan A."/>
        </authorList>
    </citation>
    <scope>NUCLEOTIDE SEQUENCE [LARGE SCALE GENOMIC DNA]</scope>
    <source>
        <strain evidence="2 3">SS1</strain>
    </source>
</reference>